<dbReference type="SUPFAM" id="SSF53448">
    <property type="entry name" value="Nucleotide-diphospho-sugar transferases"/>
    <property type="match status" value="1"/>
</dbReference>
<dbReference type="PANTHER" id="PTHR21485:SF6">
    <property type="entry name" value="N-ACYLNEURAMINATE CYTIDYLYLTRANSFERASE-RELATED"/>
    <property type="match status" value="1"/>
</dbReference>
<dbReference type="PANTHER" id="PTHR21485">
    <property type="entry name" value="HAD SUPERFAMILY MEMBERS CMAS AND KDSC"/>
    <property type="match status" value="1"/>
</dbReference>
<comment type="caution">
    <text evidence="1">The sequence shown here is derived from an EMBL/GenBank/DDBJ whole genome shotgun (WGS) entry which is preliminary data.</text>
</comment>
<name>A0A4R8IEE0_9FLAO</name>
<dbReference type="Gene3D" id="3.90.550.10">
    <property type="entry name" value="Spore Coat Polysaccharide Biosynthesis Protein SpsA, Chain A"/>
    <property type="match status" value="1"/>
</dbReference>
<accession>A0A4R8IEE0</accession>
<dbReference type="AlphaFoldDB" id="A0A4R8IEE0"/>
<keyword evidence="2" id="KW-1185">Reference proteome</keyword>
<dbReference type="InterPro" id="IPR050793">
    <property type="entry name" value="CMP-NeuNAc_synthase"/>
</dbReference>
<sequence>MIAIIPARGGSKGLPGKNIKLLNGKPLIAYTIDAALNAKKISRVIVSTDDAEIAEIAKNYGAEIPFMRPDFLANDNAKSIDVYNYTIERLETEENTDINEIVVLQPTSPLRTAQHIDEAIDTYLEKNADSVISYCKEDHPIFWHKFITEDGKFEEIFSNDYQKNRQDIRSTYHPNGAIYILKKDVLLSGNYYNEGSYAYIMDKNVSIDIDTQEDFELAQWQMTKKEQ</sequence>
<dbReference type="GO" id="GO:0008781">
    <property type="term" value="F:N-acylneuraminate cytidylyltransferase activity"/>
    <property type="evidence" value="ECO:0007669"/>
    <property type="project" value="TreeGrafter"/>
</dbReference>
<reference evidence="1 2" key="1">
    <citation type="submission" date="2019-03" db="EMBL/GenBank/DDBJ databases">
        <title>Genomic Encyclopedia of Type Strains, Phase III (KMG-III): the genomes of soil and plant-associated and newly described type strains.</title>
        <authorList>
            <person name="Whitman W."/>
        </authorList>
    </citation>
    <scope>NUCLEOTIDE SEQUENCE [LARGE SCALE GENOMIC DNA]</scope>
    <source>
        <strain evidence="1 2">CGMCC 1.12802</strain>
    </source>
</reference>
<dbReference type="InterPro" id="IPR029044">
    <property type="entry name" value="Nucleotide-diphossugar_trans"/>
</dbReference>
<dbReference type="InterPro" id="IPR003329">
    <property type="entry name" value="Cytidylyl_trans"/>
</dbReference>
<keyword evidence="1" id="KW-0548">Nucleotidyltransferase</keyword>
<gene>
    <name evidence="1" type="ORF">B0I22_1694</name>
</gene>
<evidence type="ECO:0000313" key="2">
    <source>
        <dbReference type="Proteomes" id="UP000295313"/>
    </source>
</evidence>
<dbReference type="RefSeq" id="WP_133944141.1">
    <property type="nucleotide sequence ID" value="NZ_SOEO01000002.1"/>
</dbReference>
<dbReference type="OrthoDB" id="9805604at2"/>
<dbReference type="EMBL" id="SOEO01000002">
    <property type="protein sequence ID" value="TDX84098.1"/>
    <property type="molecule type" value="Genomic_DNA"/>
</dbReference>
<dbReference type="Proteomes" id="UP000295313">
    <property type="component" value="Unassembled WGS sequence"/>
</dbReference>
<dbReference type="Pfam" id="PF02348">
    <property type="entry name" value="CTP_transf_3"/>
    <property type="match status" value="1"/>
</dbReference>
<keyword evidence="1" id="KW-0808">Transferase</keyword>
<protein>
    <submittedName>
        <fullName evidence="1">N-acylneuraminate cytidylyltransferase/CMP-N,N'-diacetyllegionaminic acid synthase</fullName>
    </submittedName>
</protein>
<dbReference type="CDD" id="cd02513">
    <property type="entry name" value="CMP-NeuAc_Synthase"/>
    <property type="match status" value="1"/>
</dbReference>
<proteinExistence type="predicted"/>
<organism evidence="1 2">
    <name type="scientific">Epilithonimonas xixisoli</name>
    <dbReference type="NCBI Taxonomy" id="1476462"/>
    <lineage>
        <taxon>Bacteria</taxon>
        <taxon>Pseudomonadati</taxon>
        <taxon>Bacteroidota</taxon>
        <taxon>Flavobacteriia</taxon>
        <taxon>Flavobacteriales</taxon>
        <taxon>Weeksellaceae</taxon>
        <taxon>Chryseobacterium group</taxon>
        <taxon>Epilithonimonas</taxon>
    </lineage>
</organism>
<evidence type="ECO:0000313" key="1">
    <source>
        <dbReference type="EMBL" id="TDX84098.1"/>
    </source>
</evidence>